<feature type="domain" description="Protein EARLY FLOWERING 4" evidence="6">
    <location>
        <begin position="50"/>
        <end position="128"/>
    </location>
</feature>
<evidence type="ECO:0000256" key="5">
    <source>
        <dbReference type="SAM" id="MobiDB-lite"/>
    </source>
</evidence>
<evidence type="ECO:0000256" key="2">
    <source>
        <dbReference type="ARBA" id="ARBA00009514"/>
    </source>
</evidence>
<reference evidence="7 8" key="1">
    <citation type="journal article" date="2024" name="Plant J.">
        <title>Genome sequences and population genomics reveal climatic adaptation and genomic divergence between two closely related sweetgum species.</title>
        <authorList>
            <person name="Xu W.Q."/>
            <person name="Ren C.Q."/>
            <person name="Zhang X.Y."/>
            <person name="Comes H.P."/>
            <person name="Liu X.H."/>
            <person name="Li Y.G."/>
            <person name="Kettle C.J."/>
            <person name="Jalonen R."/>
            <person name="Gaisberger H."/>
            <person name="Ma Y.Z."/>
            <person name="Qiu Y.X."/>
        </authorList>
    </citation>
    <scope>NUCLEOTIDE SEQUENCE [LARGE SCALE GENOMIC DNA]</scope>
    <source>
        <strain evidence="7">Hangzhou</strain>
    </source>
</reference>
<evidence type="ECO:0000256" key="3">
    <source>
        <dbReference type="ARBA" id="ARBA00023108"/>
    </source>
</evidence>
<dbReference type="Proteomes" id="UP001415857">
    <property type="component" value="Unassembled WGS sequence"/>
</dbReference>
<name>A0AAP0RMU7_LIQFO</name>
<comment type="caution">
    <text evidence="7">The sequence shown here is derived from an EMBL/GenBank/DDBJ whole genome shotgun (WGS) entry which is preliminary data.</text>
</comment>
<evidence type="ECO:0000313" key="8">
    <source>
        <dbReference type="Proteomes" id="UP001415857"/>
    </source>
</evidence>
<dbReference type="GO" id="GO:0048511">
    <property type="term" value="P:rhythmic process"/>
    <property type="evidence" value="ECO:0007669"/>
    <property type="project" value="UniProtKB-KW"/>
</dbReference>
<dbReference type="InterPro" id="IPR009741">
    <property type="entry name" value="EARLY_FLOWERING_4_dom"/>
</dbReference>
<accession>A0AAP0RMU7</accession>
<evidence type="ECO:0000256" key="4">
    <source>
        <dbReference type="ARBA" id="ARBA00023242"/>
    </source>
</evidence>
<dbReference type="Pfam" id="PF07011">
    <property type="entry name" value="Elf4"/>
    <property type="match status" value="1"/>
</dbReference>
<comment type="subcellular location">
    <subcellularLocation>
        <location evidence="1">Nucleus</location>
    </subcellularLocation>
</comment>
<protein>
    <recommendedName>
        <fullName evidence="6">Protein EARLY FLOWERING 4 domain-containing protein</fullName>
    </recommendedName>
</protein>
<evidence type="ECO:0000256" key="1">
    <source>
        <dbReference type="ARBA" id="ARBA00004123"/>
    </source>
</evidence>
<dbReference type="AlphaFoldDB" id="A0AAP0RMU7"/>
<dbReference type="InterPro" id="IPR040462">
    <property type="entry name" value="EARLY_FLOWERING_4"/>
</dbReference>
<comment type="similarity">
    <text evidence="2">Belongs to the EARLY FLOWERING 4 family.</text>
</comment>
<dbReference type="PANTHER" id="PTHR33469:SF1">
    <property type="entry name" value="PROTEIN ELF4-LIKE 1"/>
    <property type="match status" value="1"/>
</dbReference>
<keyword evidence="4" id="KW-0539">Nucleus</keyword>
<proteinExistence type="inferred from homology"/>
<dbReference type="GO" id="GO:0005634">
    <property type="term" value="C:nucleus"/>
    <property type="evidence" value="ECO:0007669"/>
    <property type="project" value="UniProtKB-SubCell"/>
</dbReference>
<feature type="compositionally biased region" description="Basic and acidic residues" evidence="5">
    <location>
        <begin position="1"/>
        <end position="13"/>
    </location>
</feature>
<dbReference type="GO" id="GO:0042753">
    <property type="term" value="P:positive regulation of circadian rhythm"/>
    <property type="evidence" value="ECO:0007669"/>
    <property type="project" value="InterPro"/>
</dbReference>
<evidence type="ECO:0000259" key="6">
    <source>
        <dbReference type="Pfam" id="PF07011"/>
    </source>
</evidence>
<feature type="region of interest" description="Disordered" evidence="5">
    <location>
        <begin position="1"/>
        <end position="20"/>
    </location>
</feature>
<keyword evidence="8" id="KW-1185">Reference proteome</keyword>
<evidence type="ECO:0000313" key="7">
    <source>
        <dbReference type="EMBL" id="KAK9279275.1"/>
    </source>
</evidence>
<dbReference type="PANTHER" id="PTHR33469">
    <property type="entry name" value="PROTEIN ELF4-LIKE 4"/>
    <property type="match status" value="1"/>
</dbReference>
<dbReference type="GO" id="GO:0009649">
    <property type="term" value="P:entrainment of circadian clock"/>
    <property type="evidence" value="ECO:0007669"/>
    <property type="project" value="TreeGrafter"/>
</dbReference>
<keyword evidence="3" id="KW-0090">Biological rhythms</keyword>
<organism evidence="7 8">
    <name type="scientific">Liquidambar formosana</name>
    <name type="common">Formosan gum</name>
    <dbReference type="NCBI Taxonomy" id="63359"/>
    <lineage>
        <taxon>Eukaryota</taxon>
        <taxon>Viridiplantae</taxon>
        <taxon>Streptophyta</taxon>
        <taxon>Embryophyta</taxon>
        <taxon>Tracheophyta</taxon>
        <taxon>Spermatophyta</taxon>
        <taxon>Magnoliopsida</taxon>
        <taxon>eudicotyledons</taxon>
        <taxon>Gunneridae</taxon>
        <taxon>Pentapetalae</taxon>
        <taxon>Saxifragales</taxon>
        <taxon>Altingiaceae</taxon>
        <taxon>Liquidambar</taxon>
    </lineage>
</organism>
<gene>
    <name evidence="7" type="ORF">L1049_012954</name>
</gene>
<sequence>MEDISLEPHRDHLQTLTKPTNFNQDDANRRFFFFEENCKVDGKDAEEEEECDVEVWETLSRSFRQVQSVLDQNRALIQQVNENHQSKIHDNLVRNVALIREINGNIFKVTSIYSDLSVNFSNIVHKKRAITASTHDNNKNVSSTQLEGGEYGALDRWID</sequence>
<dbReference type="EMBL" id="JBBPBK010000008">
    <property type="protein sequence ID" value="KAK9279275.1"/>
    <property type="molecule type" value="Genomic_DNA"/>
</dbReference>